<dbReference type="InterPro" id="IPR049509">
    <property type="entry name" value="DyP_N"/>
</dbReference>
<keyword evidence="4" id="KW-0479">Metal-binding</keyword>
<feature type="compositionally biased region" description="Polar residues" evidence="8">
    <location>
        <begin position="335"/>
        <end position="353"/>
    </location>
</feature>
<dbReference type="AlphaFoldDB" id="A0A8H3HBL2"/>
<dbReference type="Proteomes" id="UP000663853">
    <property type="component" value="Unassembled WGS sequence"/>
</dbReference>
<organism evidence="10 11">
    <name type="scientific">Rhizoctonia solani</name>
    <dbReference type="NCBI Taxonomy" id="456999"/>
    <lineage>
        <taxon>Eukaryota</taxon>
        <taxon>Fungi</taxon>
        <taxon>Dikarya</taxon>
        <taxon>Basidiomycota</taxon>
        <taxon>Agaricomycotina</taxon>
        <taxon>Agaricomycetes</taxon>
        <taxon>Cantharellales</taxon>
        <taxon>Ceratobasidiaceae</taxon>
        <taxon>Rhizoctonia</taxon>
    </lineage>
</organism>
<protein>
    <recommendedName>
        <fullName evidence="9">DyP dimeric alpha+beta barrel domain-containing protein</fullName>
    </recommendedName>
</protein>
<evidence type="ECO:0000313" key="11">
    <source>
        <dbReference type="Proteomes" id="UP000663853"/>
    </source>
</evidence>
<keyword evidence="5" id="KW-0560">Oxidoreductase</keyword>
<evidence type="ECO:0000256" key="1">
    <source>
        <dbReference type="ARBA" id="ARBA00001970"/>
    </source>
</evidence>
<dbReference type="NCBIfam" id="TIGR01413">
    <property type="entry name" value="Dyp_perox_fam"/>
    <property type="match status" value="1"/>
</dbReference>
<proteinExistence type="inferred from homology"/>
<dbReference type="InterPro" id="IPR006314">
    <property type="entry name" value="Dyp_peroxidase"/>
</dbReference>
<evidence type="ECO:0000256" key="4">
    <source>
        <dbReference type="ARBA" id="ARBA00022723"/>
    </source>
</evidence>
<evidence type="ECO:0000256" key="7">
    <source>
        <dbReference type="ARBA" id="ARBA00025737"/>
    </source>
</evidence>
<sequence>THQRLQHLKRRAILPILSATPGAKDPNLPDLNNIQGDTVYLFPKKAENFVFFIIKDPISFKVALKSFQPSSCEHVKDLLLNIADAKEAAHRTQSDVKTIDTSLYQIAFSQAGLAKLGVTQKTGDARFDDGSMLAHRDVLGDQGQWDPLFNDNTLDGVITVAANDAATCDLAADKMKTLFGSSITIPTGGIVKGRARPGEFKGHEHFGYMDGISQPAPRGLVAPHPGQIQVDPGVLIMGYSGDPVLNKRPTWAKDGTMLVFRKLEQDVVGFERYLTSNGPRWMEFIPKEYKATAHLSDAEGTELFGARLIGRWKSGAPLARCPVRDNAQIAEDPEQNNNFDYTKSPDGKTTFNEPSDRYCPFTMHNRKTAPRNLQPYIDPKYLESGSIIRGGLPYGPEVKQFNPIRA</sequence>
<dbReference type="GO" id="GO:0046872">
    <property type="term" value="F:metal ion binding"/>
    <property type="evidence" value="ECO:0007669"/>
    <property type="project" value="UniProtKB-KW"/>
</dbReference>
<comment type="similarity">
    <text evidence="7">Belongs to the DyP-type peroxidase family.</text>
</comment>
<evidence type="ECO:0000256" key="5">
    <source>
        <dbReference type="ARBA" id="ARBA00023002"/>
    </source>
</evidence>
<keyword evidence="2" id="KW-0575">Peroxidase</keyword>
<dbReference type="PANTHER" id="PTHR30521">
    <property type="entry name" value="DEFERROCHELATASE/PEROXIDASE"/>
    <property type="match status" value="1"/>
</dbReference>
<reference evidence="10" key="1">
    <citation type="submission" date="2021-01" db="EMBL/GenBank/DDBJ databases">
        <authorList>
            <person name="Kaushik A."/>
        </authorList>
    </citation>
    <scope>NUCLEOTIDE SEQUENCE</scope>
    <source>
        <strain evidence="10">AG6-10EEA</strain>
    </source>
</reference>
<evidence type="ECO:0000256" key="2">
    <source>
        <dbReference type="ARBA" id="ARBA00022559"/>
    </source>
</evidence>
<dbReference type="EMBL" id="CAJMXA010003413">
    <property type="protein sequence ID" value="CAE6494855.1"/>
    <property type="molecule type" value="Genomic_DNA"/>
</dbReference>
<comment type="caution">
    <text evidence="10">The sequence shown here is derived from an EMBL/GenBank/DDBJ whole genome shotgun (WGS) entry which is preliminary data.</text>
</comment>
<evidence type="ECO:0000259" key="9">
    <source>
        <dbReference type="Pfam" id="PF21105"/>
    </source>
</evidence>
<feature type="region of interest" description="Disordered" evidence="8">
    <location>
        <begin position="331"/>
        <end position="354"/>
    </location>
</feature>
<accession>A0A8H3HBL2</accession>
<dbReference type="InterPro" id="IPR011008">
    <property type="entry name" value="Dimeric_a/b-barrel"/>
</dbReference>
<evidence type="ECO:0000313" key="10">
    <source>
        <dbReference type="EMBL" id="CAE6494855.1"/>
    </source>
</evidence>
<dbReference type="PANTHER" id="PTHR30521:SF4">
    <property type="entry name" value="DEFERROCHELATASE"/>
    <property type="match status" value="1"/>
</dbReference>
<keyword evidence="3" id="KW-0349">Heme</keyword>
<evidence type="ECO:0000256" key="8">
    <source>
        <dbReference type="SAM" id="MobiDB-lite"/>
    </source>
</evidence>
<feature type="domain" description="DyP dimeric alpha+beta barrel" evidence="9">
    <location>
        <begin position="33"/>
        <end position="197"/>
    </location>
</feature>
<evidence type="ECO:0000256" key="3">
    <source>
        <dbReference type="ARBA" id="ARBA00022617"/>
    </source>
</evidence>
<dbReference type="Pfam" id="PF21105">
    <property type="entry name" value="DyP_N"/>
    <property type="match status" value="1"/>
</dbReference>
<keyword evidence="6" id="KW-0408">Iron</keyword>
<evidence type="ECO:0000256" key="6">
    <source>
        <dbReference type="ARBA" id="ARBA00023004"/>
    </source>
</evidence>
<name>A0A8H3HBL2_9AGAM</name>
<comment type="cofactor">
    <cofactor evidence="1">
        <name>heme b</name>
        <dbReference type="ChEBI" id="CHEBI:60344"/>
    </cofactor>
</comment>
<dbReference type="SUPFAM" id="SSF54909">
    <property type="entry name" value="Dimeric alpha+beta barrel"/>
    <property type="match status" value="1"/>
</dbReference>
<gene>
    <name evidence="10" type="ORF">RDB_LOCUS105196</name>
</gene>
<dbReference type="GO" id="GO:0005829">
    <property type="term" value="C:cytosol"/>
    <property type="evidence" value="ECO:0007669"/>
    <property type="project" value="TreeGrafter"/>
</dbReference>
<dbReference type="GO" id="GO:0020037">
    <property type="term" value="F:heme binding"/>
    <property type="evidence" value="ECO:0007669"/>
    <property type="project" value="InterPro"/>
</dbReference>
<feature type="non-terminal residue" evidence="10">
    <location>
        <position position="406"/>
    </location>
</feature>
<dbReference type="PROSITE" id="PS51404">
    <property type="entry name" value="DYP_PEROXIDASE"/>
    <property type="match status" value="1"/>
</dbReference>
<dbReference type="GO" id="GO:0004601">
    <property type="term" value="F:peroxidase activity"/>
    <property type="evidence" value="ECO:0007669"/>
    <property type="project" value="UniProtKB-KW"/>
</dbReference>